<name>A0A0B6RWW2_BURPL</name>
<feature type="region of interest" description="Disordered" evidence="3">
    <location>
        <begin position="1"/>
        <end position="25"/>
    </location>
</feature>
<dbReference type="PANTHER" id="PTHR30203:SF33">
    <property type="entry name" value="BLR4455 PROTEIN"/>
    <property type="match status" value="1"/>
</dbReference>
<dbReference type="RefSeq" id="WP_226993541.1">
    <property type="nucleotide sequence ID" value="NZ_CP002580.1"/>
</dbReference>
<dbReference type="SUPFAM" id="SSF56954">
    <property type="entry name" value="Outer membrane efflux proteins (OEP)"/>
    <property type="match status" value="1"/>
</dbReference>
<dbReference type="AlphaFoldDB" id="A0A0B6RWW2"/>
<keyword evidence="5" id="KW-1185">Reference proteome</keyword>
<organism evidence="4 5">
    <name type="scientific">Burkholderia plantarii</name>
    <dbReference type="NCBI Taxonomy" id="41899"/>
    <lineage>
        <taxon>Bacteria</taxon>
        <taxon>Pseudomonadati</taxon>
        <taxon>Pseudomonadota</taxon>
        <taxon>Betaproteobacteria</taxon>
        <taxon>Burkholderiales</taxon>
        <taxon>Burkholderiaceae</taxon>
        <taxon>Burkholderia</taxon>
    </lineage>
</organism>
<dbReference type="NCBIfam" id="TIGR01845">
    <property type="entry name" value="outer_NodT"/>
    <property type="match status" value="1"/>
</dbReference>
<dbReference type="Gene3D" id="1.20.1600.10">
    <property type="entry name" value="Outer membrane efflux proteins (OEP)"/>
    <property type="match status" value="1"/>
</dbReference>
<dbReference type="HOGENOM" id="CLU_012817_13_0_4"/>
<dbReference type="Gene3D" id="2.20.200.10">
    <property type="entry name" value="Outer membrane efflux proteins (OEP)"/>
    <property type="match status" value="1"/>
</dbReference>
<keyword evidence="2" id="KW-0812">Transmembrane</keyword>
<dbReference type="EMBL" id="CP002580">
    <property type="protein sequence ID" value="AJK46664.1"/>
    <property type="molecule type" value="Genomic_DNA"/>
</dbReference>
<dbReference type="InterPro" id="IPR010131">
    <property type="entry name" value="MdtP/NodT-like"/>
</dbReference>
<evidence type="ECO:0000313" key="4">
    <source>
        <dbReference type="EMBL" id="AJK46664.1"/>
    </source>
</evidence>
<keyword evidence="2 4" id="KW-0449">Lipoprotein</keyword>
<feature type="compositionally biased region" description="Low complexity" evidence="3">
    <location>
        <begin position="15"/>
        <end position="25"/>
    </location>
</feature>
<protein>
    <submittedName>
        <fullName evidence="4">RND efflux transporter, outer membrane factor (OMF) lipoprotein, NodT family</fullName>
    </submittedName>
</protein>
<reference evidence="5" key="1">
    <citation type="submission" date="2011-03" db="EMBL/GenBank/DDBJ databases">
        <authorList>
            <person name="Voget S."/>
            <person name="Streit W.R."/>
            <person name="Jaeger K.E."/>
            <person name="Daniel R."/>
        </authorList>
    </citation>
    <scope>NUCLEOTIDE SEQUENCE [LARGE SCALE GENOMIC DNA]</scope>
    <source>
        <strain evidence="5">PG1</strain>
    </source>
</reference>
<sequence length="517" mass="54189">MPRLPSRFTSHRPSRAAPRSPRLPRALRSLPSLRPLAAAASLSALAALAGCSLFGPSGAAPEIPSPAQYGAAPLPERTVAAQGIAQHFEVGAQPVPAWWTRYRSDRLDALVDEGLRASPTLAAADHSLQAAREQLRAQIGSSLLPTIDAGGQTARERGLGVPGFGPQTVVYRTFVGQLQANYTLDLFGAARFANRELRQRVDVTAFQLDSTRRALAANIVTAVITSATLAEQMRTTERLVALADEQADDTERRNRLGSASHADLLNARQSAASLAATLPALRQQWLSARHALAVLLGRTPDQAPDDLALAELHLPEDVPVAVPSTLLQTRPDIRAADAALKASAAAVGAATAQLFPQISLSASLGQGGFSWPAALSGAGGIWSVGASLTQPLFHGGALLAQRRAAQASYQAAVEQYKATVLTAFQNVADSLAALDNDAQALDASSRAADAARGASDDTAARVRLGALPPSAGRSSEQQYRNAQLDVIRATGTRLSDTARLFQAMGTPPEEAKRVVGQ</sequence>
<keyword evidence="2" id="KW-0472">Membrane</keyword>
<dbReference type="InterPro" id="IPR003423">
    <property type="entry name" value="OMP_efflux"/>
</dbReference>
<dbReference type="PANTHER" id="PTHR30203">
    <property type="entry name" value="OUTER MEMBRANE CATION EFFLUX PROTEIN"/>
    <property type="match status" value="1"/>
</dbReference>
<comment type="similarity">
    <text evidence="1 2">Belongs to the outer membrane factor (OMF) (TC 1.B.17) family.</text>
</comment>
<dbReference type="GO" id="GO:0005886">
    <property type="term" value="C:plasma membrane"/>
    <property type="evidence" value="ECO:0007669"/>
    <property type="project" value="UniProtKB-SubCell"/>
</dbReference>
<evidence type="ECO:0000256" key="1">
    <source>
        <dbReference type="ARBA" id="ARBA00007613"/>
    </source>
</evidence>
<accession>A0A0B6RWW2</accession>
<evidence type="ECO:0000256" key="2">
    <source>
        <dbReference type="RuleBase" id="RU362097"/>
    </source>
</evidence>
<evidence type="ECO:0000256" key="3">
    <source>
        <dbReference type="SAM" id="MobiDB-lite"/>
    </source>
</evidence>
<proteinExistence type="inferred from homology"/>
<comment type="subcellular location">
    <subcellularLocation>
        <location evidence="2">Cell membrane</location>
        <topology evidence="2">Lipid-anchor</topology>
    </subcellularLocation>
</comment>
<gene>
    <name evidence="4" type="ORF">BGL_1c21550</name>
</gene>
<dbReference type="KEGG" id="bgp:BGL_1c21550"/>
<keyword evidence="2" id="KW-0564">Palmitate</keyword>
<reference evidence="4 5" key="2">
    <citation type="journal article" date="2016" name="Appl. Microbiol. Biotechnol.">
        <title>Mutations improving production and secretion of extracellular lipase by Burkholderia glumae PG1.</title>
        <authorList>
            <person name="Knapp A."/>
            <person name="Voget S."/>
            <person name="Gao R."/>
            <person name="Zaburannyi N."/>
            <person name="Krysciak D."/>
            <person name="Breuer M."/>
            <person name="Hauer B."/>
            <person name="Streit W.R."/>
            <person name="Muller R."/>
            <person name="Daniel R."/>
            <person name="Jaeger K.E."/>
        </authorList>
    </citation>
    <scope>NUCLEOTIDE SEQUENCE [LARGE SCALE GENOMIC DNA]</scope>
    <source>
        <strain evidence="4 5">PG1</strain>
    </source>
</reference>
<evidence type="ECO:0000313" key="5">
    <source>
        <dbReference type="Proteomes" id="UP000031838"/>
    </source>
</evidence>
<dbReference type="Pfam" id="PF02321">
    <property type="entry name" value="OEP"/>
    <property type="match status" value="2"/>
</dbReference>
<dbReference type="Proteomes" id="UP000031838">
    <property type="component" value="Chromosome 1"/>
</dbReference>
<keyword evidence="2" id="KW-1134">Transmembrane beta strand</keyword>
<dbReference type="GO" id="GO:0015562">
    <property type="term" value="F:efflux transmembrane transporter activity"/>
    <property type="evidence" value="ECO:0007669"/>
    <property type="project" value="InterPro"/>
</dbReference>